<dbReference type="Proteomes" id="UP000639051">
    <property type="component" value="Unassembled WGS sequence"/>
</dbReference>
<evidence type="ECO:0008006" key="3">
    <source>
        <dbReference type="Google" id="ProtNLM"/>
    </source>
</evidence>
<gene>
    <name evidence="1" type="ORF">JJE72_01975</name>
</gene>
<keyword evidence="2" id="KW-1185">Reference proteome</keyword>
<protein>
    <recommendedName>
        <fullName evidence="3">Transcriptional regulator, AbiEi antitoxin, Type IV TA system</fullName>
    </recommendedName>
</protein>
<reference evidence="1 2" key="1">
    <citation type="submission" date="2021-01" db="EMBL/GenBank/DDBJ databases">
        <title>Genome public.</title>
        <authorList>
            <person name="Liu C."/>
            <person name="Sun Q."/>
        </authorList>
    </citation>
    <scope>NUCLEOTIDE SEQUENCE [LARGE SCALE GENOMIC DNA]</scope>
    <source>
        <strain evidence="1 2">JC656</strain>
    </source>
</reference>
<sequence>MHPSALRALVEDRWPASPVATTDTLASAGITDRVLTEAVRARCVHRIRRGAYVLATVWNAAKPWEKDMYRIDAHAAARAMPATYSHMTAARLLGCSVWDAGDRIHVTVPYASSARSHGPDVVAHRQPVGSEDLVQVLRRGRTLRLTSINRTVADCARVLDVERAAVIGDHALRRGASVRGIAAAAERSGMVRGSRRVERLLGVLDARSESPGETRTRLALAASDLPPPQLQFEVMTEEGLYRADFAWPELRVILEFDGESKYFAYRPTAEVLLAERRRENALVAEGWMIVRVRWADLSTPGLIAAKVLSAFARAAKLAG</sequence>
<proteinExistence type="predicted"/>
<evidence type="ECO:0000313" key="2">
    <source>
        <dbReference type="Proteomes" id="UP000639051"/>
    </source>
</evidence>
<dbReference type="EMBL" id="JAERRC010000008">
    <property type="protein sequence ID" value="MBL0704272.1"/>
    <property type="molecule type" value="Genomic_DNA"/>
</dbReference>
<evidence type="ECO:0000313" key="1">
    <source>
        <dbReference type="EMBL" id="MBL0704272.1"/>
    </source>
</evidence>
<comment type="caution">
    <text evidence="1">The sequence shown here is derived from an EMBL/GenBank/DDBJ whole genome shotgun (WGS) entry which is preliminary data.</text>
</comment>
<dbReference type="RefSeq" id="WP_189695032.1">
    <property type="nucleotide sequence ID" value="NZ_BNCM01000016.1"/>
</dbReference>
<name>A0ABS1JYY6_9MICC</name>
<organism evidence="1 2">
    <name type="scientific">Sinomonas cellulolyticus</name>
    <dbReference type="NCBI Taxonomy" id="2801916"/>
    <lineage>
        <taxon>Bacteria</taxon>
        <taxon>Bacillati</taxon>
        <taxon>Actinomycetota</taxon>
        <taxon>Actinomycetes</taxon>
        <taxon>Micrococcales</taxon>
        <taxon>Micrococcaceae</taxon>
        <taxon>Sinomonas</taxon>
    </lineage>
</organism>
<accession>A0ABS1JYY6</accession>